<dbReference type="PANTHER" id="PTHR10174:SF224">
    <property type="entry name" value="RETINOL-BINDING PROTEIN PINTA"/>
    <property type="match status" value="1"/>
</dbReference>
<sequence length="310" mass="36036">MTLLPPTVEQQRLIDEELHSDPEVTKRDIASLREWLSKQPHLPQHMDDDRLEKFLFGCKNSVERCKHMLERYFSARTALPEFFAARDPLSNDIQECCDAVQYFLLPSLTKEGHRVTILRLADYALERFSIQAIARRILMVMDTRLVEEVCLSNIMIFDLKGFTAGHFAKCSPTQSIVRHAMLATQDSMPLRLTRVHYLNAPAFIGNILAIFYPLLKEKLIQKFRVHTGDGEELYPYIEKEILPEEWGGKAGSFKELNDAWRNKIEKNRDWYLREEKLSRTNENARMPHTKSSIAVEINGIQGTFRKLNID</sequence>
<protein>
    <submittedName>
        <fullName evidence="3 4">Alpha-tocopherol transfer protein-like</fullName>
    </submittedName>
</protein>
<evidence type="ECO:0000313" key="2">
    <source>
        <dbReference type="Proteomes" id="UP000694920"/>
    </source>
</evidence>
<evidence type="ECO:0000259" key="1">
    <source>
        <dbReference type="PROSITE" id="PS50191"/>
    </source>
</evidence>
<evidence type="ECO:0000313" key="3">
    <source>
        <dbReference type="RefSeq" id="XP_015585582.1"/>
    </source>
</evidence>
<dbReference type="PRINTS" id="PR00180">
    <property type="entry name" value="CRETINALDHBP"/>
</dbReference>
<dbReference type="CDD" id="cd00170">
    <property type="entry name" value="SEC14"/>
    <property type="match status" value="1"/>
</dbReference>
<name>A0AAJ7BGM1_CEPCN</name>
<dbReference type="GO" id="GO:1902936">
    <property type="term" value="F:phosphatidylinositol bisphosphate binding"/>
    <property type="evidence" value="ECO:0007669"/>
    <property type="project" value="TreeGrafter"/>
</dbReference>
<feature type="domain" description="CRAL-TRIO" evidence="1">
    <location>
        <begin position="104"/>
        <end position="254"/>
    </location>
</feature>
<keyword evidence="2" id="KW-1185">Reference proteome</keyword>
<dbReference type="PROSITE" id="PS50191">
    <property type="entry name" value="CRAL_TRIO"/>
    <property type="match status" value="1"/>
</dbReference>
<dbReference type="GO" id="GO:0016020">
    <property type="term" value="C:membrane"/>
    <property type="evidence" value="ECO:0007669"/>
    <property type="project" value="TreeGrafter"/>
</dbReference>
<dbReference type="SUPFAM" id="SSF46938">
    <property type="entry name" value="CRAL/TRIO N-terminal domain"/>
    <property type="match status" value="1"/>
</dbReference>
<organism evidence="2 4">
    <name type="scientific">Cephus cinctus</name>
    <name type="common">Wheat stem sawfly</name>
    <dbReference type="NCBI Taxonomy" id="211228"/>
    <lineage>
        <taxon>Eukaryota</taxon>
        <taxon>Metazoa</taxon>
        <taxon>Ecdysozoa</taxon>
        <taxon>Arthropoda</taxon>
        <taxon>Hexapoda</taxon>
        <taxon>Insecta</taxon>
        <taxon>Pterygota</taxon>
        <taxon>Neoptera</taxon>
        <taxon>Endopterygota</taxon>
        <taxon>Hymenoptera</taxon>
        <taxon>Cephoidea</taxon>
        <taxon>Cephidae</taxon>
        <taxon>Cephus</taxon>
    </lineage>
</organism>
<dbReference type="Gene3D" id="1.20.5.1200">
    <property type="entry name" value="Alpha-tocopherol transfer"/>
    <property type="match status" value="1"/>
</dbReference>
<dbReference type="AlphaFoldDB" id="A0AAJ7BGM1"/>
<dbReference type="Proteomes" id="UP000694920">
    <property type="component" value="Unplaced"/>
</dbReference>
<accession>A0AAJ7BGM1</accession>
<dbReference type="InterPro" id="IPR036865">
    <property type="entry name" value="CRAL-TRIO_dom_sf"/>
</dbReference>
<dbReference type="RefSeq" id="XP_015585582.1">
    <property type="nucleotide sequence ID" value="XM_015730096.2"/>
</dbReference>
<dbReference type="InterPro" id="IPR001251">
    <property type="entry name" value="CRAL-TRIO_dom"/>
</dbReference>
<dbReference type="Gene3D" id="3.40.525.10">
    <property type="entry name" value="CRAL-TRIO lipid binding domain"/>
    <property type="match status" value="1"/>
</dbReference>
<dbReference type="Gene3D" id="1.10.8.20">
    <property type="entry name" value="N-terminal domain of phosphatidylinositol transfer protein sec14p"/>
    <property type="match status" value="1"/>
</dbReference>
<dbReference type="PANTHER" id="PTHR10174">
    <property type="entry name" value="ALPHA-TOCOPHEROL TRANSFER PROTEIN-RELATED"/>
    <property type="match status" value="1"/>
</dbReference>
<dbReference type="KEGG" id="ccin:107263172"/>
<proteinExistence type="predicted"/>
<evidence type="ECO:0000313" key="4">
    <source>
        <dbReference type="RefSeq" id="XP_015585583.1"/>
    </source>
</evidence>
<reference evidence="3 4" key="1">
    <citation type="submission" date="2025-04" db="UniProtKB">
        <authorList>
            <consortium name="RefSeq"/>
        </authorList>
    </citation>
    <scope>IDENTIFICATION</scope>
</reference>
<dbReference type="Pfam" id="PF00650">
    <property type="entry name" value="CRAL_TRIO"/>
    <property type="match status" value="1"/>
</dbReference>
<dbReference type="SMART" id="SM00516">
    <property type="entry name" value="SEC14"/>
    <property type="match status" value="1"/>
</dbReference>
<dbReference type="SUPFAM" id="SSF52087">
    <property type="entry name" value="CRAL/TRIO domain"/>
    <property type="match status" value="1"/>
</dbReference>
<gene>
    <name evidence="3 4" type="primary">LOC107263172</name>
</gene>
<dbReference type="InterPro" id="IPR036273">
    <property type="entry name" value="CRAL/TRIO_N_dom_sf"/>
</dbReference>
<dbReference type="GeneID" id="107263172"/>
<dbReference type="RefSeq" id="XP_015585583.1">
    <property type="nucleotide sequence ID" value="XM_015730097.2"/>
</dbReference>